<dbReference type="Proteomes" id="UP001558613">
    <property type="component" value="Unassembled WGS sequence"/>
</dbReference>
<evidence type="ECO:0000313" key="3">
    <source>
        <dbReference type="Proteomes" id="UP001558613"/>
    </source>
</evidence>
<reference evidence="2 3" key="1">
    <citation type="submission" date="2023-09" db="EMBL/GenBank/DDBJ databases">
        <authorList>
            <person name="Wang M."/>
        </authorList>
    </citation>
    <scope>NUCLEOTIDE SEQUENCE [LARGE SCALE GENOMIC DNA]</scope>
    <source>
        <strain evidence="2">GT-2023</strain>
        <tissue evidence="2">Liver</tissue>
    </source>
</reference>
<sequence>MMHNKLYPLSIVCGFTSVWTPSEKYQAFTLVLVVGLLVQLHMKCITLVFQPYRRVIIHWKQTGADSSPRVAAVPREALSQGQSERALCVSRAGLRERDAFNRAL</sequence>
<name>A0ABR3NP07_9TELE</name>
<keyword evidence="1" id="KW-0812">Transmembrane</keyword>
<feature type="transmembrane region" description="Helical" evidence="1">
    <location>
        <begin position="27"/>
        <end position="49"/>
    </location>
</feature>
<dbReference type="EMBL" id="JAYMGO010000003">
    <property type="protein sequence ID" value="KAL1278644.1"/>
    <property type="molecule type" value="Genomic_DNA"/>
</dbReference>
<keyword evidence="3" id="KW-1185">Reference proteome</keyword>
<keyword evidence="1" id="KW-1133">Transmembrane helix</keyword>
<evidence type="ECO:0000313" key="2">
    <source>
        <dbReference type="EMBL" id="KAL1278644.1"/>
    </source>
</evidence>
<accession>A0ABR3NP07</accession>
<organism evidence="2 3">
    <name type="scientific">Cirrhinus molitorella</name>
    <name type="common">mud carp</name>
    <dbReference type="NCBI Taxonomy" id="172907"/>
    <lineage>
        <taxon>Eukaryota</taxon>
        <taxon>Metazoa</taxon>
        <taxon>Chordata</taxon>
        <taxon>Craniata</taxon>
        <taxon>Vertebrata</taxon>
        <taxon>Euteleostomi</taxon>
        <taxon>Actinopterygii</taxon>
        <taxon>Neopterygii</taxon>
        <taxon>Teleostei</taxon>
        <taxon>Ostariophysi</taxon>
        <taxon>Cypriniformes</taxon>
        <taxon>Cyprinidae</taxon>
        <taxon>Labeoninae</taxon>
        <taxon>Labeonini</taxon>
        <taxon>Cirrhinus</taxon>
    </lineage>
</organism>
<keyword evidence="1" id="KW-0472">Membrane</keyword>
<comment type="caution">
    <text evidence="2">The sequence shown here is derived from an EMBL/GenBank/DDBJ whole genome shotgun (WGS) entry which is preliminary data.</text>
</comment>
<gene>
    <name evidence="2" type="ORF">QQF64_025317</name>
</gene>
<evidence type="ECO:0000256" key="1">
    <source>
        <dbReference type="SAM" id="Phobius"/>
    </source>
</evidence>
<protein>
    <submittedName>
        <fullName evidence="2">Uncharacterized protein</fullName>
    </submittedName>
</protein>
<proteinExistence type="predicted"/>